<keyword evidence="3" id="KW-0328">Glycosyltransferase</keyword>
<dbReference type="InterPro" id="IPR038731">
    <property type="entry name" value="RgtA/B/C-like"/>
</dbReference>
<feature type="transmembrane region" description="Helical" evidence="8">
    <location>
        <begin position="345"/>
        <end position="366"/>
    </location>
</feature>
<keyword evidence="5 8" id="KW-0812">Transmembrane</keyword>
<dbReference type="PANTHER" id="PTHR33908:SF11">
    <property type="entry name" value="MEMBRANE PROTEIN"/>
    <property type="match status" value="1"/>
</dbReference>
<evidence type="ECO:0000256" key="5">
    <source>
        <dbReference type="ARBA" id="ARBA00022692"/>
    </source>
</evidence>
<organism evidence="10 11">
    <name type="scientific">Rhizobium paknamense</name>
    <dbReference type="NCBI Taxonomy" id="1206817"/>
    <lineage>
        <taxon>Bacteria</taxon>
        <taxon>Pseudomonadati</taxon>
        <taxon>Pseudomonadota</taxon>
        <taxon>Alphaproteobacteria</taxon>
        <taxon>Hyphomicrobiales</taxon>
        <taxon>Rhizobiaceae</taxon>
        <taxon>Rhizobium/Agrobacterium group</taxon>
        <taxon>Rhizobium</taxon>
    </lineage>
</organism>
<keyword evidence="4" id="KW-0808">Transferase</keyword>
<evidence type="ECO:0000313" key="10">
    <source>
        <dbReference type="EMBL" id="MDQ0454224.1"/>
    </source>
</evidence>
<feature type="transmembrane region" description="Helical" evidence="8">
    <location>
        <begin position="127"/>
        <end position="145"/>
    </location>
</feature>
<comment type="caution">
    <text evidence="10">The sequence shown here is derived from an EMBL/GenBank/DDBJ whole genome shotgun (WGS) entry which is preliminary data.</text>
</comment>
<comment type="subcellular location">
    <subcellularLocation>
        <location evidence="1">Cell membrane</location>
        <topology evidence="1">Multi-pass membrane protein</topology>
    </subcellularLocation>
</comment>
<dbReference type="Proteomes" id="UP001235269">
    <property type="component" value="Unassembled WGS sequence"/>
</dbReference>
<proteinExistence type="predicted"/>
<name>A0ABU0IAH1_9HYPH</name>
<evidence type="ECO:0000256" key="2">
    <source>
        <dbReference type="ARBA" id="ARBA00022475"/>
    </source>
</evidence>
<evidence type="ECO:0000313" key="11">
    <source>
        <dbReference type="Proteomes" id="UP001235269"/>
    </source>
</evidence>
<protein>
    <submittedName>
        <fullName evidence="10">4-amino-4-deoxy-L-arabinose transferase-like glycosyltransferase</fullName>
    </submittedName>
</protein>
<feature type="transmembrane region" description="Helical" evidence="8">
    <location>
        <begin position="79"/>
        <end position="100"/>
    </location>
</feature>
<sequence length="495" mass="54755">MIAALRQRSSSLLLLLGAYFLLNMLVRLSLPASLELDEGQQLYYAQFLSLGYDSQPPFYNWIQYGVVELLGPSLLSLTLLKNLMLFTSYALMAATGFTLLKSRDLAVIATLAILTMPQVSFEAQRDLTHTVALIFSTALFFFALIRTLKQPSLGFYALTGLAIGIGTISKYNFVLIPLATLIALSLEPAFRRRLFDWRLLVTLAIAVAVVLPHGLWFLDHMEEATRNTIGKMTDEKLKTLTGQIAVGLRSLTAATLASAALTVLLLLIPFGKGVRQTLKSGNEWSRLLGRSMAFVVVMLALMVIFGGVSFIKDRWLAPSFLMLPLYIALKVEASGHWPEKALNRFLPVALVIMVLVPLALTLRVFLAGTYIEYQKQSVPYARAITAMLKSMPERPGFVLTSDQQLAGNVRLSAPDLPVGVAPGSAMMPQPLSPDRPVMLIWRDKGRPEPELPQPMRDWVNSQPGLSQQSVGQISLPYLYGKQGDLYHFSYAVYGR</sequence>
<dbReference type="Pfam" id="PF13231">
    <property type="entry name" value="PMT_2"/>
    <property type="match status" value="1"/>
</dbReference>
<evidence type="ECO:0000256" key="3">
    <source>
        <dbReference type="ARBA" id="ARBA00022676"/>
    </source>
</evidence>
<accession>A0ABU0IAH1</accession>
<feature type="transmembrane region" description="Helical" evidence="8">
    <location>
        <begin position="251"/>
        <end position="271"/>
    </location>
</feature>
<dbReference type="PANTHER" id="PTHR33908">
    <property type="entry name" value="MANNOSYLTRANSFERASE YKCB-RELATED"/>
    <property type="match status" value="1"/>
</dbReference>
<evidence type="ECO:0000256" key="7">
    <source>
        <dbReference type="ARBA" id="ARBA00023136"/>
    </source>
</evidence>
<evidence type="ECO:0000256" key="4">
    <source>
        <dbReference type="ARBA" id="ARBA00022679"/>
    </source>
</evidence>
<feature type="domain" description="Glycosyltransferase RgtA/B/C/D-like" evidence="9">
    <location>
        <begin position="55"/>
        <end position="216"/>
    </location>
</feature>
<keyword evidence="2" id="KW-1003">Cell membrane</keyword>
<feature type="transmembrane region" description="Helical" evidence="8">
    <location>
        <begin position="197"/>
        <end position="218"/>
    </location>
</feature>
<evidence type="ECO:0000256" key="6">
    <source>
        <dbReference type="ARBA" id="ARBA00022989"/>
    </source>
</evidence>
<evidence type="ECO:0000256" key="1">
    <source>
        <dbReference type="ARBA" id="ARBA00004651"/>
    </source>
</evidence>
<keyword evidence="7 8" id="KW-0472">Membrane</keyword>
<keyword evidence="11" id="KW-1185">Reference proteome</keyword>
<feature type="transmembrane region" description="Helical" evidence="8">
    <location>
        <begin position="292"/>
        <end position="311"/>
    </location>
</feature>
<dbReference type="InterPro" id="IPR050297">
    <property type="entry name" value="LipidA_mod_glycosyltrf_83"/>
</dbReference>
<evidence type="ECO:0000259" key="9">
    <source>
        <dbReference type="Pfam" id="PF13231"/>
    </source>
</evidence>
<evidence type="ECO:0000256" key="8">
    <source>
        <dbReference type="SAM" id="Phobius"/>
    </source>
</evidence>
<dbReference type="RefSeq" id="WP_307156409.1">
    <property type="nucleotide sequence ID" value="NZ_JAUSWH010000001.1"/>
</dbReference>
<keyword evidence="6 8" id="KW-1133">Transmembrane helix</keyword>
<dbReference type="EMBL" id="JAUSWH010000001">
    <property type="protein sequence ID" value="MDQ0454224.1"/>
    <property type="molecule type" value="Genomic_DNA"/>
</dbReference>
<reference evidence="10 11" key="1">
    <citation type="submission" date="2023-07" db="EMBL/GenBank/DDBJ databases">
        <title>Genomic Encyclopedia of Type Strains, Phase IV (KMG-IV): sequencing the most valuable type-strain genomes for metagenomic binning, comparative biology and taxonomic classification.</title>
        <authorList>
            <person name="Goeker M."/>
        </authorList>
    </citation>
    <scope>NUCLEOTIDE SEQUENCE [LARGE SCALE GENOMIC DNA]</scope>
    <source>
        <strain evidence="10 11">DSM 100301</strain>
    </source>
</reference>
<gene>
    <name evidence="10" type="ORF">QO005_000539</name>
</gene>
<feature type="transmembrane region" description="Helical" evidence="8">
    <location>
        <begin position="174"/>
        <end position="190"/>
    </location>
</feature>